<dbReference type="EMBL" id="OZ034820">
    <property type="protein sequence ID" value="CAL1400863.1"/>
    <property type="molecule type" value="Genomic_DNA"/>
</dbReference>
<protein>
    <recommendedName>
        <fullName evidence="1">Endonuclease/exonuclease/phosphatase domain-containing protein</fullName>
    </recommendedName>
</protein>
<dbReference type="Proteomes" id="UP001497516">
    <property type="component" value="Chromosome 7"/>
</dbReference>
<sequence>MNGSVLAWNVRGLCASDKRARVKAIIKRCRASVVGLVETKWCSCSQFLISSVSGSRSSGWVTKNAVDSRGDIVIFWDKMDFSSIDYWEGDFSLAIRLHSTRLTIIQAVVIVYRPHEKEEKFAFLRELEFICRRYDEPLCILGDFNLVRSNEDYRGGPRCRELMMEFNNFINHNRLVDLPLQGALFTRSSGGSNASLSRIDRALVNLKFEEFYSPGPVQAFERAESDHSLILLQWGMFDNVHRPWRFENMWLLEEGFLQSLIGWWSILVRGSGLLFCAGNRLRQTKQIIKIWNSEVFVRAHLKIEGLLEKIKELDDAEERDQLSELAINERSLLKCELDKILLMEEISW</sequence>
<dbReference type="InterPro" id="IPR005135">
    <property type="entry name" value="Endo/exonuclease/phosphatase"/>
</dbReference>
<reference evidence="2 3" key="1">
    <citation type="submission" date="2024-04" db="EMBL/GenBank/DDBJ databases">
        <authorList>
            <person name="Fracassetti M."/>
        </authorList>
    </citation>
    <scope>NUCLEOTIDE SEQUENCE [LARGE SCALE GENOMIC DNA]</scope>
</reference>
<dbReference type="PANTHER" id="PTHR33710">
    <property type="entry name" value="BNAC02G09200D PROTEIN"/>
    <property type="match status" value="1"/>
</dbReference>
<keyword evidence="3" id="KW-1185">Reference proteome</keyword>
<feature type="domain" description="Endonuclease/exonuclease/phosphatase" evidence="1">
    <location>
        <begin position="7"/>
        <end position="206"/>
    </location>
</feature>
<gene>
    <name evidence="2" type="ORF">LTRI10_LOCUS40964</name>
</gene>
<dbReference type="GO" id="GO:0003824">
    <property type="term" value="F:catalytic activity"/>
    <property type="evidence" value="ECO:0007669"/>
    <property type="project" value="InterPro"/>
</dbReference>
<organism evidence="2 3">
    <name type="scientific">Linum trigynum</name>
    <dbReference type="NCBI Taxonomy" id="586398"/>
    <lineage>
        <taxon>Eukaryota</taxon>
        <taxon>Viridiplantae</taxon>
        <taxon>Streptophyta</taxon>
        <taxon>Embryophyta</taxon>
        <taxon>Tracheophyta</taxon>
        <taxon>Spermatophyta</taxon>
        <taxon>Magnoliopsida</taxon>
        <taxon>eudicotyledons</taxon>
        <taxon>Gunneridae</taxon>
        <taxon>Pentapetalae</taxon>
        <taxon>rosids</taxon>
        <taxon>fabids</taxon>
        <taxon>Malpighiales</taxon>
        <taxon>Linaceae</taxon>
        <taxon>Linum</taxon>
    </lineage>
</organism>
<accession>A0AAV2FRA7</accession>
<dbReference type="Gene3D" id="3.60.10.10">
    <property type="entry name" value="Endonuclease/exonuclease/phosphatase"/>
    <property type="match status" value="1"/>
</dbReference>
<proteinExistence type="predicted"/>
<evidence type="ECO:0000313" key="3">
    <source>
        <dbReference type="Proteomes" id="UP001497516"/>
    </source>
</evidence>
<dbReference type="Pfam" id="PF03372">
    <property type="entry name" value="Exo_endo_phos"/>
    <property type="match status" value="1"/>
</dbReference>
<dbReference type="SUPFAM" id="SSF56219">
    <property type="entry name" value="DNase I-like"/>
    <property type="match status" value="1"/>
</dbReference>
<name>A0AAV2FRA7_9ROSI</name>
<evidence type="ECO:0000259" key="1">
    <source>
        <dbReference type="Pfam" id="PF03372"/>
    </source>
</evidence>
<dbReference type="AlphaFoldDB" id="A0AAV2FRA7"/>
<dbReference type="InterPro" id="IPR036691">
    <property type="entry name" value="Endo/exonu/phosph_ase_sf"/>
</dbReference>
<evidence type="ECO:0000313" key="2">
    <source>
        <dbReference type="EMBL" id="CAL1400863.1"/>
    </source>
</evidence>
<dbReference type="PANTHER" id="PTHR33710:SF71">
    <property type="entry name" value="ENDONUCLEASE_EXONUCLEASE_PHOSPHATASE DOMAIN-CONTAINING PROTEIN"/>
    <property type="match status" value="1"/>
</dbReference>